<keyword evidence="4 7" id="KW-0812">Transmembrane</keyword>
<evidence type="ECO:0000256" key="4">
    <source>
        <dbReference type="ARBA" id="ARBA00022692"/>
    </source>
</evidence>
<sequence length="169" mass="18649">MFFFRSPKLSYDDQRQTQLFVKDQIPTWLTIGGYIAIAVVSTTTLPHIFHQLNWHHIIVIYIFAPVLAFCNAFGCGLTDWSLASAYGNLAIFTIGAWIGASHEGVLAGLAACGVMMNIVSTASDLTASFQDRLHDIGFSSFHVCEPSDWHCNGMCDIPMCILDLLQGFP</sequence>
<gene>
    <name evidence="8" type="ORF">Fot_48148</name>
</gene>
<dbReference type="InterPro" id="IPR045035">
    <property type="entry name" value="YSL-like"/>
</dbReference>
<comment type="subcellular location">
    <subcellularLocation>
        <location evidence="1">Membrane</location>
        <topology evidence="1">Multi-pass membrane protein</topology>
    </subcellularLocation>
</comment>
<dbReference type="AlphaFoldDB" id="A0ABD1QSE0"/>
<dbReference type="PANTHER" id="PTHR31645:SF22">
    <property type="entry name" value="METAL-NICOTIANAMINE TRANSPORTER YSL7-RELATED"/>
    <property type="match status" value="1"/>
</dbReference>
<dbReference type="Pfam" id="PF03169">
    <property type="entry name" value="OPT"/>
    <property type="match status" value="1"/>
</dbReference>
<evidence type="ECO:0000313" key="9">
    <source>
        <dbReference type="Proteomes" id="UP001604277"/>
    </source>
</evidence>
<evidence type="ECO:0000256" key="7">
    <source>
        <dbReference type="SAM" id="Phobius"/>
    </source>
</evidence>
<comment type="similarity">
    <text evidence="2">Belongs to the YSL (TC 2.A.67.2) family.</text>
</comment>
<dbReference type="PANTHER" id="PTHR31645">
    <property type="entry name" value="OLIGOPEPTIDE TRANSPORTER YGL114W-RELATED"/>
    <property type="match status" value="1"/>
</dbReference>
<evidence type="ECO:0000256" key="1">
    <source>
        <dbReference type="ARBA" id="ARBA00004141"/>
    </source>
</evidence>
<evidence type="ECO:0000256" key="5">
    <source>
        <dbReference type="ARBA" id="ARBA00022989"/>
    </source>
</evidence>
<keyword evidence="5 7" id="KW-1133">Transmembrane helix</keyword>
<protein>
    <submittedName>
        <fullName evidence="8">Metal-nicotianamine transporter YSL5</fullName>
    </submittedName>
</protein>
<feature type="transmembrane region" description="Helical" evidence="7">
    <location>
        <begin position="104"/>
        <end position="122"/>
    </location>
</feature>
<evidence type="ECO:0000256" key="3">
    <source>
        <dbReference type="ARBA" id="ARBA00022448"/>
    </source>
</evidence>
<keyword evidence="3" id="KW-0813">Transport</keyword>
<feature type="transmembrane region" description="Helical" evidence="7">
    <location>
        <begin position="25"/>
        <end position="48"/>
    </location>
</feature>
<feature type="transmembrane region" description="Helical" evidence="7">
    <location>
        <begin position="54"/>
        <end position="73"/>
    </location>
</feature>
<organism evidence="8 9">
    <name type="scientific">Forsythia ovata</name>
    <dbReference type="NCBI Taxonomy" id="205694"/>
    <lineage>
        <taxon>Eukaryota</taxon>
        <taxon>Viridiplantae</taxon>
        <taxon>Streptophyta</taxon>
        <taxon>Embryophyta</taxon>
        <taxon>Tracheophyta</taxon>
        <taxon>Spermatophyta</taxon>
        <taxon>Magnoliopsida</taxon>
        <taxon>eudicotyledons</taxon>
        <taxon>Gunneridae</taxon>
        <taxon>Pentapetalae</taxon>
        <taxon>asterids</taxon>
        <taxon>lamiids</taxon>
        <taxon>Lamiales</taxon>
        <taxon>Oleaceae</taxon>
        <taxon>Forsythieae</taxon>
        <taxon>Forsythia</taxon>
    </lineage>
</organism>
<name>A0ABD1QSE0_9LAMI</name>
<keyword evidence="6 7" id="KW-0472">Membrane</keyword>
<evidence type="ECO:0000256" key="6">
    <source>
        <dbReference type="ARBA" id="ARBA00023136"/>
    </source>
</evidence>
<dbReference type="EMBL" id="JBFOLJ010000014">
    <property type="protein sequence ID" value="KAL2479134.1"/>
    <property type="molecule type" value="Genomic_DNA"/>
</dbReference>
<accession>A0ABD1QSE0</accession>
<dbReference type="GO" id="GO:0016020">
    <property type="term" value="C:membrane"/>
    <property type="evidence" value="ECO:0007669"/>
    <property type="project" value="UniProtKB-SubCell"/>
</dbReference>
<reference evidence="9" key="1">
    <citation type="submission" date="2024-07" db="EMBL/GenBank/DDBJ databases">
        <title>Two chromosome-level genome assemblies of Korean endemic species Abeliophyllum distichum and Forsythia ovata (Oleaceae).</title>
        <authorList>
            <person name="Jang H."/>
        </authorList>
    </citation>
    <scope>NUCLEOTIDE SEQUENCE [LARGE SCALE GENOMIC DNA]</scope>
</reference>
<dbReference type="InterPro" id="IPR004813">
    <property type="entry name" value="OPT"/>
</dbReference>
<evidence type="ECO:0000256" key="2">
    <source>
        <dbReference type="ARBA" id="ARBA00010276"/>
    </source>
</evidence>
<comment type="caution">
    <text evidence="8">The sequence shown here is derived from an EMBL/GenBank/DDBJ whole genome shotgun (WGS) entry which is preliminary data.</text>
</comment>
<evidence type="ECO:0000313" key="8">
    <source>
        <dbReference type="EMBL" id="KAL2479134.1"/>
    </source>
</evidence>
<proteinExistence type="inferred from homology"/>
<keyword evidence="9" id="KW-1185">Reference proteome</keyword>
<dbReference type="Proteomes" id="UP001604277">
    <property type="component" value="Unassembled WGS sequence"/>
</dbReference>